<comment type="similarity">
    <text evidence="2">Belongs to the KRE9/KNH1 family.</text>
</comment>
<keyword evidence="3 4" id="KW-0732">Signal</keyword>
<feature type="chain" id="PRO_5007066924" evidence="4">
    <location>
        <begin position="19"/>
        <end position="277"/>
    </location>
</feature>
<dbReference type="GO" id="GO:0006078">
    <property type="term" value="P:(1-&gt;6)-beta-D-glucan biosynthetic process"/>
    <property type="evidence" value="ECO:0007669"/>
    <property type="project" value="InterPro"/>
</dbReference>
<name>A0A0X8HRX7_9SACH</name>
<evidence type="ECO:0000256" key="1">
    <source>
        <dbReference type="ARBA" id="ARBA00004010"/>
    </source>
</evidence>
<dbReference type="GO" id="GO:0005576">
    <property type="term" value="C:extracellular region"/>
    <property type="evidence" value="ECO:0007669"/>
    <property type="project" value="TreeGrafter"/>
</dbReference>
<gene>
    <name evidence="6" type="ORF">AW171_hschr42239</name>
</gene>
<evidence type="ECO:0000256" key="2">
    <source>
        <dbReference type="ARBA" id="ARBA00006816"/>
    </source>
</evidence>
<feature type="domain" description="Yeast cell wall synthesis Kre9/Knh1 C-terminal" evidence="5">
    <location>
        <begin position="175"/>
        <end position="268"/>
    </location>
</feature>
<accession>A0A0X8HRX7</accession>
<proteinExistence type="inferred from homology"/>
<dbReference type="RefSeq" id="XP_017987346.1">
    <property type="nucleotide sequence ID" value="XM_018132076.1"/>
</dbReference>
<evidence type="ECO:0000256" key="4">
    <source>
        <dbReference type="SAM" id="SignalP"/>
    </source>
</evidence>
<dbReference type="AlphaFoldDB" id="A0A0X8HRX7"/>
<evidence type="ECO:0000256" key="3">
    <source>
        <dbReference type="ARBA" id="ARBA00022729"/>
    </source>
</evidence>
<keyword evidence="7" id="KW-1185">Reference proteome</keyword>
<dbReference type="InterPro" id="IPR008659">
    <property type="entry name" value="Kre9/Knh1_C"/>
</dbReference>
<reference evidence="6 7" key="1">
    <citation type="submission" date="2016-01" db="EMBL/GenBank/DDBJ databases">
        <title>Genome sequence of the yeast Holleya sinecauda.</title>
        <authorList>
            <person name="Dietrich F.S."/>
        </authorList>
    </citation>
    <scope>NUCLEOTIDE SEQUENCE [LARGE SCALE GENOMIC DNA]</scope>
    <source>
        <strain evidence="6 7">ATCC 58844</strain>
    </source>
</reference>
<dbReference type="GeneID" id="28723593"/>
<dbReference type="PANTHER" id="PTHR28154">
    <property type="entry name" value="CELL WALL SYNTHESIS PROTEIN KNH1-RELATED"/>
    <property type="match status" value="1"/>
</dbReference>
<sequence length="277" mass="30851">MVSIKWLLLIGLVRSVLGDVSIVEPGYLDKFSGASGSVKMAVRWKNDNFIYPYADQINFYNVTLCRGTKYGVECRPEKLAQNVDARKLPEKDGLFSVDVAIDGNVIGDGFFTIQLASSAGLMGYTIVYSKPFQLTDMKGSWDWKGEYNPYPVEEYQITADLQGRPRTYGAEYAKTAYRFQTGLTRFPPLQTQPPTKKTATTWVAANPSTSVSYFKTPINSIIQETTMSMSGPFITQVVNHVPPPSFPTDNGAAYNPKDRIKFTPKKVNYNQLATKSA</sequence>
<comment type="function">
    <text evidence="1">Involved in cell wall beta(1-&gt;6) glucan synthesis.</text>
</comment>
<feature type="signal peptide" evidence="4">
    <location>
        <begin position="1"/>
        <end position="18"/>
    </location>
</feature>
<dbReference type="Proteomes" id="UP000243052">
    <property type="component" value="Chromosome iv"/>
</dbReference>
<evidence type="ECO:0000313" key="6">
    <source>
        <dbReference type="EMBL" id="AMD20350.1"/>
    </source>
</evidence>
<dbReference type="EMBL" id="CP014244">
    <property type="protein sequence ID" value="AMD20350.1"/>
    <property type="molecule type" value="Genomic_DNA"/>
</dbReference>
<dbReference type="GO" id="GO:0042546">
    <property type="term" value="P:cell wall biogenesis"/>
    <property type="evidence" value="ECO:0007669"/>
    <property type="project" value="InterPro"/>
</dbReference>
<dbReference type="InterPro" id="IPR045328">
    <property type="entry name" value="Kre9/Knh1"/>
</dbReference>
<evidence type="ECO:0000313" key="7">
    <source>
        <dbReference type="Proteomes" id="UP000243052"/>
    </source>
</evidence>
<dbReference type="STRING" id="45286.A0A0X8HRX7"/>
<organism evidence="6 7">
    <name type="scientific">Eremothecium sinecaudum</name>
    <dbReference type="NCBI Taxonomy" id="45286"/>
    <lineage>
        <taxon>Eukaryota</taxon>
        <taxon>Fungi</taxon>
        <taxon>Dikarya</taxon>
        <taxon>Ascomycota</taxon>
        <taxon>Saccharomycotina</taxon>
        <taxon>Saccharomycetes</taxon>
        <taxon>Saccharomycetales</taxon>
        <taxon>Saccharomycetaceae</taxon>
        <taxon>Eremothecium</taxon>
    </lineage>
</organism>
<evidence type="ECO:0000259" key="5">
    <source>
        <dbReference type="Pfam" id="PF05390"/>
    </source>
</evidence>
<dbReference type="Pfam" id="PF05390">
    <property type="entry name" value="Kre9_KNH1_C"/>
    <property type="match status" value="1"/>
</dbReference>
<dbReference type="PANTHER" id="PTHR28154:SF1">
    <property type="entry name" value="CELL WALL SYNTHESIS PROTEIN KNH1-RELATED"/>
    <property type="match status" value="1"/>
</dbReference>
<dbReference type="GO" id="GO:0031505">
    <property type="term" value="P:fungal-type cell wall organization"/>
    <property type="evidence" value="ECO:0007669"/>
    <property type="project" value="TreeGrafter"/>
</dbReference>
<dbReference type="OrthoDB" id="2432613at2759"/>
<protein>
    <submittedName>
        <fullName evidence="6">HDL394Wp</fullName>
    </submittedName>
</protein>